<accession>W1W192</accession>
<evidence type="ECO:0000313" key="2">
    <source>
        <dbReference type="EMBL" id="ETJ12043.1"/>
    </source>
</evidence>
<protein>
    <submittedName>
        <fullName evidence="2">Uncharacterized protein</fullName>
    </submittedName>
</protein>
<keyword evidence="1" id="KW-1133">Transmembrane helix</keyword>
<evidence type="ECO:0000256" key="1">
    <source>
        <dbReference type="SAM" id="Phobius"/>
    </source>
</evidence>
<reference evidence="2 3" key="1">
    <citation type="submission" date="2013-12" db="EMBL/GenBank/DDBJ databases">
        <title>A Varibaculum cambriense genome reconstructed from a premature infant gut community with otherwise low bacterial novelty that shifts toward anaerobic metabolism during the third week of life.</title>
        <authorList>
            <person name="Brown C.T."/>
            <person name="Sharon I."/>
            <person name="Thomas B.C."/>
            <person name="Castelle C.J."/>
            <person name="Morowitz M.J."/>
            <person name="Banfield J.F."/>
        </authorList>
    </citation>
    <scope>NUCLEOTIDE SEQUENCE [LARGE SCALE GENOMIC DNA]</scope>
    <source>
        <strain evidence="3">DORA_A_5_14_21</strain>
    </source>
</reference>
<organism evidence="2 3">
    <name type="scientific">Escherichia coli DORA_A_5_14_21</name>
    <dbReference type="NCBI Taxonomy" id="1403943"/>
    <lineage>
        <taxon>Bacteria</taxon>
        <taxon>Pseudomonadati</taxon>
        <taxon>Pseudomonadota</taxon>
        <taxon>Gammaproteobacteria</taxon>
        <taxon>Enterobacterales</taxon>
        <taxon>Enterobacteriaceae</taxon>
        <taxon>Escherichia</taxon>
    </lineage>
</organism>
<dbReference type="Proteomes" id="UP000018853">
    <property type="component" value="Unassembled WGS sequence"/>
</dbReference>
<dbReference type="EMBL" id="AZLZ01002820">
    <property type="protein sequence ID" value="ETJ12043.1"/>
    <property type="molecule type" value="Genomic_DNA"/>
</dbReference>
<sequence length="55" mass="6529">MIVKVFSLIIIFYLSRFVSDNAIDFLCLIITLHSLPVFLKYNSLLRIRCFKFMVI</sequence>
<keyword evidence="1" id="KW-0812">Transmembrane</keyword>
<dbReference type="AlphaFoldDB" id="W1W192"/>
<gene>
    <name evidence="2" type="ORF">Q609_ECAC02820G0009</name>
</gene>
<proteinExistence type="predicted"/>
<name>W1W192_ECOLX</name>
<feature type="transmembrane region" description="Helical" evidence="1">
    <location>
        <begin position="22"/>
        <end position="41"/>
    </location>
</feature>
<comment type="caution">
    <text evidence="2">The sequence shown here is derived from an EMBL/GenBank/DDBJ whole genome shotgun (WGS) entry which is preliminary data.</text>
</comment>
<keyword evidence="1" id="KW-0472">Membrane</keyword>
<evidence type="ECO:0000313" key="3">
    <source>
        <dbReference type="Proteomes" id="UP000018853"/>
    </source>
</evidence>